<gene>
    <name evidence="1" type="ORF">HMPREF3185_00657</name>
</gene>
<keyword evidence="2" id="KW-1185">Reference proteome</keyword>
<evidence type="ECO:0008006" key="3">
    <source>
        <dbReference type="Google" id="ProtNLM"/>
    </source>
</evidence>
<evidence type="ECO:0000313" key="1">
    <source>
        <dbReference type="EMBL" id="KXB77001.1"/>
    </source>
</evidence>
<sequence length="430" mass="47535">MRPTYIYILLGLLSFMLPSCLKDNKEIFDKPAAARIDVLIAEEKALLEAAPKGWRMEYYAGRDYSGPGFTLLMKFENGHVTMAGDNVDPELLATSEYSIVRDQGPVLTFPTYNEVIHSLASASLGYPEGIQGDYEFAILSATADTVRLLGKKWGNEMRLVRIPDDSSIEEQILGILNVREGMTASTFDFSLGSKELAQGEIRGDARRLSVKIGERSFDTPFNFTATGITLQSPIVVEGKSYRTFTWDGEAQQFTSGDLVAKLFLPKSYKPIDFWYGTWTLRHNPVRGWRKPTTLTLSAGERANTLSAVLTFYGVSYKMVLPYDATTGTISFQGQALHDPTNRYAGGIILVPASLADGRKLLAAELHSITFAWDEDLQQAVAKGTELADGKVDSFYGIAYGEDLNTPLVDSKGNLIMPIAIENIQYIKKQP</sequence>
<protein>
    <recommendedName>
        <fullName evidence="3">DUF4987 domain-containing protein</fullName>
    </recommendedName>
</protein>
<dbReference type="RefSeq" id="WP_060935105.1">
    <property type="nucleotide sequence ID" value="NZ_KQ960432.1"/>
</dbReference>
<reference evidence="2" key="1">
    <citation type="submission" date="2016-01" db="EMBL/GenBank/DDBJ databases">
        <authorList>
            <person name="Mitreva M."/>
            <person name="Pepin K.H."/>
            <person name="Mihindukulasuriya K.A."/>
            <person name="Fulton R."/>
            <person name="Fronick C."/>
            <person name="O'Laughlin M."/>
            <person name="Miner T."/>
            <person name="Herter B."/>
            <person name="Rosa B.A."/>
            <person name="Cordes M."/>
            <person name="Tomlinson C."/>
            <person name="Wollam A."/>
            <person name="Palsikar V.B."/>
            <person name="Mardis E.R."/>
            <person name="Wilson R.K."/>
        </authorList>
    </citation>
    <scope>NUCLEOTIDE SEQUENCE [LARGE SCALE GENOMIC DNA]</scope>
    <source>
        <strain evidence="2">KA00683</strain>
    </source>
</reference>
<name>A0A134BAL2_9PORP</name>
<evidence type="ECO:0000313" key="2">
    <source>
        <dbReference type="Proteomes" id="UP000070224"/>
    </source>
</evidence>
<comment type="caution">
    <text evidence="1">The sequence shown here is derived from an EMBL/GenBank/DDBJ whole genome shotgun (WGS) entry which is preliminary data.</text>
</comment>
<proteinExistence type="predicted"/>
<dbReference type="Proteomes" id="UP000070224">
    <property type="component" value="Unassembled WGS sequence"/>
</dbReference>
<dbReference type="Pfam" id="PF14135">
    <property type="entry name" value="DUF4302"/>
    <property type="match status" value="1"/>
</dbReference>
<dbReference type="STRING" id="322095.HMPREF3185_00657"/>
<dbReference type="OrthoDB" id="1014447at2"/>
<dbReference type="AlphaFoldDB" id="A0A134BAL2"/>
<dbReference type="PATRIC" id="fig|322095.3.peg.650"/>
<organism evidence="1 2">
    <name type="scientific">Porphyromonas somerae</name>
    <dbReference type="NCBI Taxonomy" id="322095"/>
    <lineage>
        <taxon>Bacteria</taxon>
        <taxon>Pseudomonadati</taxon>
        <taxon>Bacteroidota</taxon>
        <taxon>Bacteroidia</taxon>
        <taxon>Bacteroidales</taxon>
        <taxon>Porphyromonadaceae</taxon>
        <taxon>Porphyromonas</taxon>
    </lineage>
</organism>
<dbReference type="InterPro" id="IPR025396">
    <property type="entry name" value="DUF4302"/>
</dbReference>
<accession>A0A134BAL2</accession>
<dbReference type="EMBL" id="LSDK01000050">
    <property type="protein sequence ID" value="KXB77001.1"/>
    <property type="molecule type" value="Genomic_DNA"/>
</dbReference>